<dbReference type="PANTHER" id="PTHR43825:SF4">
    <property type="entry name" value="PYRUVATE DEHYDROGENASE E1 COMPONENT"/>
    <property type="match status" value="1"/>
</dbReference>
<dbReference type="AlphaFoldDB" id="A0A6J6FXB6"/>
<accession>A0A6J6FXB6</accession>
<gene>
    <name evidence="2" type="ORF">UFOPK1778_00833</name>
</gene>
<organism evidence="2">
    <name type="scientific">freshwater metagenome</name>
    <dbReference type="NCBI Taxonomy" id="449393"/>
    <lineage>
        <taxon>unclassified sequences</taxon>
        <taxon>metagenomes</taxon>
        <taxon>ecological metagenomes</taxon>
    </lineage>
</organism>
<dbReference type="Gene3D" id="3.40.50.920">
    <property type="match status" value="1"/>
</dbReference>
<evidence type="ECO:0000313" key="2">
    <source>
        <dbReference type="EMBL" id="CAB4593461.1"/>
    </source>
</evidence>
<dbReference type="InterPro" id="IPR051157">
    <property type="entry name" value="PDH/Transketolase"/>
</dbReference>
<dbReference type="PANTHER" id="PTHR43825">
    <property type="entry name" value="PYRUVATE DEHYDROGENASE E1 COMPONENT"/>
    <property type="match status" value="1"/>
</dbReference>
<dbReference type="SUPFAM" id="SSF52922">
    <property type="entry name" value="TK C-terminal domain-like"/>
    <property type="match status" value="1"/>
</dbReference>
<reference evidence="2" key="1">
    <citation type="submission" date="2020-05" db="EMBL/GenBank/DDBJ databases">
        <authorList>
            <person name="Chiriac C."/>
            <person name="Salcher M."/>
            <person name="Ghai R."/>
            <person name="Kavagutti S V."/>
        </authorList>
    </citation>
    <scope>NUCLEOTIDE SEQUENCE</scope>
</reference>
<feature type="domain" description="Transketolase-like C-terminal" evidence="1">
    <location>
        <begin position="8"/>
        <end position="129"/>
    </location>
</feature>
<evidence type="ECO:0000259" key="1">
    <source>
        <dbReference type="Pfam" id="PF22613"/>
    </source>
</evidence>
<proteinExistence type="predicted"/>
<dbReference type="Pfam" id="PF22613">
    <property type="entry name" value="Transketolase_C_1"/>
    <property type="match status" value="1"/>
</dbReference>
<name>A0A6J6FXB6_9ZZZZ</name>
<dbReference type="EMBL" id="CAEZUD010000043">
    <property type="protein sequence ID" value="CAB4593461.1"/>
    <property type="molecule type" value="Genomic_DNA"/>
</dbReference>
<dbReference type="InterPro" id="IPR055152">
    <property type="entry name" value="Transketolase-like_C_2"/>
</dbReference>
<protein>
    <submittedName>
        <fullName evidence="2">Unannotated protein</fullName>
    </submittedName>
</protein>
<dbReference type="InterPro" id="IPR009014">
    <property type="entry name" value="Transketo_C/PFOR_II"/>
</dbReference>
<sequence length="147" mass="15358">MQGAHKEDPNAPVVHLVGTGSVMPEVLEAAKELASEGVIAHVVDITSPGRLYGAWQRTLKQGIRTAHTPSFPGSMRPIFTERAPIVSVHDGASHALAWLGSALGMPQVAMGVDSFGQSGTIQDLYKIHDLDSGSIVNGALAALSLNV</sequence>